<proteinExistence type="predicted"/>
<protein>
    <submittedName>
        <fullName evidence="2">Uncharacterized protein</fullName>
    </submittedName>
</protein>
<evidence type="ECO:0000313" key="3">
    <source>
        <dbReference type="Proteomes" id="UP000433876"/>
    </source>
</evidence>
<feature type="compositionally biased region" description="Polar residues" evidence="1">
    <location>
        <begin position="53"/>
        <end position="65"/>
    </location>
</feature>
<dbReference type="OMA" id="IQHRDIR"/>
<evidence type="ECO:0000313" key="2">
    <source>
        <dbReference type="EMBL" id="KAA8636478.1"/>
    </source>
</evidence>
<comment type="caution">
    <text evidence="2">The sequence shown here is derived from an EMBL/GenBank/DDBJ whole genome shotgun (WGS) entry which is preliminary data.</text>
</comment>
<organism evidence="2 3">
    <name type="scientific">Sordaria macrospora</name>
    <dbReference type="NCBI Taxonomy" id="5147"/>
    <lineage>
        <taxon>Eukaryota</taxon>
        <taxon>Fungi</taxon>
        <taxon>Dikarya</taxon>
        <taxon>Ascomycota</taxon>
        <taxon>Pezizomycotina</taxon>
        <taxon>Sordariomycetes</taxon>
        <taxon>Sordariomycetidae</taxon>
        <taxon>Sordariales</taxon>
        <taxon>Sordariaceae</taxon>
        <taxon>Sordaria</taxon>
    </lineage>
</organism>
<dbReference type="VEuPathDB" id="FungiDB:SMAC_01783"/>
<dbReference type="Proteomes" id="UP000433876">
    <property type="component" value="Unassembled WGS sequence"/>
</dbReference>
<feature type="region of interest" description="Disordered" evidence="1">
    <location>
        <begin position="203"/>
        <end position="246"/>
    </location>
</feature>
<feature type="compositionally biased region" description="Gly residues" evidence="1">
    <location>
        <begin position="217"/>
        <end position="229"/>
    </location>
</feature>
<accession>A0A8S9A3Q8</accession>
<sequence length="246" mass="27614">MATSLDSSVQYERDLRSSHKEWKRSKDSSTKWASGTRDLPGVKKDWNMAGELLTTSNGHPNQMTKSRPARRVRDAWSTSGCEYPKQSSRNLYKLRHHTGGGRSNNNIGYHSINFPKLFAHKDIRYDDREDYSSTTPSSTPSVSKHLFSSVTTPAEDNFLYSFDQDSTPGFSRTPLTLENFVKTDDRKTEKFVEKEYEILDANGETLKGRKAKRRGLRGGAAASGGSGGSGKEEEEEVEEDEGFELV</sequence>
<feature type="compositionally biased region" description="Polar residues" evidence="1">
    <location>
        <begin position="1"/>
        <end position="10"/>
    </location>
</feature>
<dbReference type="EMBL" id="NMPR01000003">
    <property type="protein sequence ID" value="KAA8636478.1"/>
    <property type="molecule type" value="Genomic_DNA"/>
</dbReference>
<feature type="compositionally biased region" description="Basic and acidic residues" evidence="1">
    <location>
        <begin position="11"/>
        <end position="29"/>
    </location>
</feature>
<feature type="region of interest" description="Disordered" evidence="1">
    <location>
        <begin position="1"/>
        <end position="81"/>
    </location>
</feature>
<feature type="compositionally biased region" description="Acidic residues" evidence="1">
    <location>
        <begin position="232"/>
        <end position="246"/>
    </location>
</feature>
<gene>
    <name evidence="2" type="ORF">SMACR_01783</name>
</gene>
<dbReference type="AlphaFoldDB" id="A0A8S9A3Q8"/>
<evidence type="ECO:0000256" key="1">
    <source>
        <dbReference type="SAM" id="MobiDB-lite"/>
    </source>
</evidence>
<name>A0A8S9A3Q8_SORMA</name>
<reference evidence="2 3" key="1">
    <citation type="submission" date="2017-07" db="EMBL/GenBank/DDBJ databases">
        <title>Genome sequence of the Sordaria macrospora wild type strain R19027.</title>
        <authorList>
            <person name="Nowrousian M."/>
            <person name="Teichert I."/>
            <person name="Kueck U."/>
        </authorList>
    </citation>
    <scope>NUCLEOTIDE SEQUENCE [LARGE SCALE GENOMIC DNA]</scope>
    <source>
        <strain evidence="2 3">R19027</strain>
        <tissue evidence="2">Mycelium</tissue>
    </source>
</reference>